<dbReference type="Pfam" id="PF13622">
    <property type="entry name" value="4HBT_3"/>
    <property type="match status" value="1"/>
</dbReference>
<proteinExistence type="inferred from homology"/>
<dbReference type="InterPro" id="IPR003703">
    <property type="entry name" value="Acyl_CoA_thio"/>
</dbReference>
<evidence type="ECO:0000256" key="1">
    <source>
        <dbReference type="ARBA" id="ARBA00006538"/>
    </source>
</evidence>
<keyword evidence="2" id="KW-0378">Hydrolase</keyword>
<dbReference type="Proteomes" id="UP001310890">
    <property type="component" value="Unassembled WGS sequence"/>
</dbReference>
<evidence type="ECO:0000313" key="6">
    <source>
        <dbReference type="Proteomes" id="UP001310890"/>
    </source>
</evidence>
<evidence type="ECO:0000259" key="3">
    <source>
        <dbReference type="Pfam" id="PF13622"/>
    </source>
</evidence>
<comment type="caution">
    <text evidence="5">The sequence shown here is derived from an EMBL/GenBank/DDBJ whole genome shotgun (WGS) entry which is preliminary data.</text>
</comment>
<comment type="similarity">
    <text evidence="1">Belongs to the C/M/P thioester hydrolase family.</text>
</comment>
<dbReference type="GO" id="GO:0047617">
    <property type="term" value="F:fatty acyl-CoA hydrolase activity"/>
    <property type="evidence" value="ECO:0007669"/>
    <property type="project" value="InterPro"/>
</dbReference>
<dbReference type="CDD" id="cd03444">
    <property type="entry name" value="Thioesterase_II_repeat1"/>
    <property type="match status" value="1"/>
</dbReference>
<accession>A0AAN7YNT2</accession>
<dbReference type="GO" id="GO:0009062">
    <property type="term" value="P:fatty acid catabolic process"/>
    <property type="evidence" value="ECO:0007669"/>
    <property type="project" value="TreeGrafter"/>
</dbReference>
<reference evidence="5" key="1">
    <citation type="submission" date="2023-08" db="EMBL/GenBank/DDBJ databases">
        <title>Black Yeasts Isolated from many extreme environments.</title>
        <authorList>
            <person name="Coleine C."/>
            <person name="Stajich J.E."/>
            <person name="Selbmann L."/>
        </authorList>
    </citation>
    <scope>NUCLEOTIDE SEQUENCE</scope>
    <source>
        <strain evidence="5">CCFEE 5401</strain>
    </source>
</reference>
<evidence type="ECO:0000259" key="4">
    <source>
        <dbReference type="Pfam" id="PF20789"/>
    </source>
</evidence>
<organism evidence="5 6">
    <name type="scientific">Meristemomyces frigidus</name>
    <dbReference type="NCBI Taxonomy" id="1508187"/>
    <lineage>
        <taxon>Eukaryota</taxon>
        <taxon>Fungi</taxon>
        <taxon>Dikarya</taxon>
        <taxon>Ascomycota</taxon>
        <taxon>Pezizomycotina</taxon>
        <taxon>Dothideomycetes</taxon>
        <taxon>Dothideomycetidae</taxon>
        <taxon>Mycosphaerellales</taxon>
        <taxon>Teratosphaeriaceae</taxon>
        <taxon>Meristemomyces</taxon>
    </lineage>
</organism>
<dbReference type="GO" id="GO:0006637">
    <property type="term" value="P:acyl-CoA metabolic process"/>
    <property type="evidence" value="ECO:0007669"/>
    <property type="project" value="InterPro"/>
</dbReference>
<evidence type="ECO:0008006" key="7">
    <source>
        <dbReference type="Google" id="ProtNLM"/>
    </source>
</evidence>
<sequence length="355" mass="39656">MLPPSPAPSPAYPGNTYRPFTDLIALESLNPTTFRSIAPPFSPGGVVGTGRAYGGHVFMQAAWAACQTVDERFLLHACHFLLPGLTHIPFTYKVHNLRDGRSYSTRLVTVTQTPGKGICFASTCSFKKAETSPLDVQEERNIWKKYARVLGGKRPTDFPECPGIDTPWYWARRRQTGINEPFPGLQMHMPDMTAQNSSLHPLDRRQLICYRTLGDLPRNPNLHLCAHLYASDRNSLFIVANHFDLGDRWTQMGTLVHTVVFHTGMEDLWFEPPPQNASSSSPLDDDEGRWFCKEDSSDRVAGGRGMFRSQVWAANGRHVATIMQEGMIRVTNSAVASEAEVRVIEGVEAGWKARL</sequence>
<dbReference type="InterPro" id="IPR042171">
    <property type="entry name" value="Acyl-CoA_hotdog"/>
</dbReference>
<dbReference type="InterPro" id="IPR029069">
    <property type="entry name" value="HotDog_dom_sf"/>
</dbReference>
<dbReference type="InterPro" id="IPR049449">
    <property type="entry name" value="TesB_ACOT8-like_N"/>
</dbReference>
<evidence type="ECO:0000256" key="2">
    <source>
        <dbReference type="ARBA" id="ARBA00022801"/>
    </source>
</evidence>
<dbReference type="InterPro" id="IPR049450">
    <property type="entry name" value="ACOT8-like_C"/>
</dbReference>
<dbReference type="EMBL" id="JAVRRL010000001">
    <property type="protein sequence ID" value="KAK5119052.1"/>
    <property type="molecule type" value="Genomic_DNA"/>
</dbReference>
<gene>
    <name evidence="5" type="ORF">LTR62_000263</name>
</gene>
<protein>
    <recommendedName>
        <fullName evidence="7">Thioesterase/thiol ester dehydrase-isomerase</fullName>
    </recommendedName>
</protein>
<dbReference type="PANTHER" id="PTHR11066">
    <property type="entry name" value="ACYL-COA THIOESTERASE"/>
    <property type="match status" value="1"/>
</dbReference>
<evidence type="ECO:0000313" key="5">
    <source>
        <dbReference type="EMBL" id="KAK5119052.1"/>
    </source>
</evidence>
<dbReference type="CDD" id="cd03445">
    <property type="entry name" value="Thioesterase_II_repeat2"/>
    <property type="match status" value="1"/>
</dbReference>
<dbReference type="Gene3D" id="2.40.160.210">
    <property type="entry name" value="Acyl-CoA thioesterase, double hotdog domain"/>
    <property type="match status" value="1"/>
</dbReference>
<dbReference type="SUPFAM" id="SSF54637">
    <property type="entry name" value="Thioesterase/thiol ester dehydrase-isomerase"/>
    <property type="match status" value="2"/>
</dbReference>
<dbReference type="GO" id="GO:0005782">
    <property type="term" value="C:peroxisomal matrix"/>
    <property type="evidence" value="ECO:0007669"/>
    <property type="project" value="UniProtKB-SubCell"/>
</dbReference>
<feature type="domain" description="Acyl-CoA thioesterase-like C-terminal" evidence="4">
    <location>
        <begin position="204"/>
        <end position="328"/>
    </location>
</feature>
<dbReference type="PANTHER" id="PTHR11066:SF64">
    <property type="entry name" value="ACYL-COA THIOESTERASE (AFU_ORTHOLOGUE AFUA_1G12060)"/>
    <property type="match status" value="1"/>
</dbReference>
<name>A0AAN7YNT2_9PEZI</name>
<feature type="domain" description="Acyl-CoA thioesterase-like N-terminal HotDog" evidence="3">
    <location>
        <begin position="50"/>
        <end position="126"/>
    </location>
</feature>
<dbReference type="AlphaFoldDB" id="A0AAN7YNT2"/>
<dbReference type="Pfam" id="PF20789">
    <property type="entry name" value="4HBT_3C"/>
    <property type="match status" value="1"/>
</dbReference>